<sequence>MGSVRVTFCSGAAVAVAATLTPGAACPVAYAADGGISVTPSPAVPGSDIQLRAQGCSGRTGRTGTASSEAFVADAVLTTGRGGVLVGETRVRSSLRPGTYRVEVPCDGVEDKIETTLMVAERAGARGPSAATTTRAPAAPTAPVPLVAPPFPVASASQTAPVFPIASASASASPAAPAFPIASASMTTPGAPVASASPVEPLGVGGGGAAHVVAKENRELNPRAEGPGARHAVVGLVLASVAALVVVRRGARRGRGTE</sequence>
<feature type="transmembrane region" description="Helical" evidence="1">
    <location>
        <begin position="228"/>
        <end position="247"/>
    </location>
</feature>
<proteinExistence type="predicted"/>
<name>A0A5N8WWJ9_9ACTN</name>
<dbReference type="AlphaFoldDB" id="A0A5N8WWJ9"/>
<keyword evidence="4" id="KW-1185">Reference proteome</keyword>
<evidence type="ECO:0000313" key="3">
    <source>
        <dbReference type="EMBL" id="MPY51667.1"/>
    </source>
</evidence>
<dbReference type="RefSeq" id="WP_152865982.1">
    <property type="nucleotide sequence ID" value="NZ_VMNX01000104.1"/>
</dbReference>
<evidence type="ECO:0000256" key="2">
    <source>
        <dbReference type="SAM" id="SignalP"/>
    </source>
</evidence>
<keyword evidence="1" id="KW-0812">Transmembrane</keyword>
<keyword evidence="1" id="KW-0472">Membrane</keyword>
<feature type="signal peptide" evidence="2">
    <location>
        <begin position="1"/>
        <end position="31"/>
    </location>
</feature>
<dbReference type="Proteomes" id="UP000373149">
    <property type="component" value="Unassembled WGS sequence"/>
</dbReference>
<dbReference type="EMBL" id="VMNX01000104">
    <property type="protein sequence ID" value="MPY51667.1"/>
    <property type="molecule type" value="Genomic_DNA"/>
</dbReference>
<protein>
    <recommendedName>
        <fullName evidence="5">Sortase</fullName>
    </recommendedName>
</protein>
<comment type="caution">
    <text evidence="3">The sequence shown here is derived from an EMBL/GenBank/DDBJ whole genome shotgun (WGS) entry which is preliminary data.</text>
</comment>
<gene>
    <name evidence="3" type="ORF">FPZ41_25135</name>
</gene>
<evidence type="ECO:0008006" key="5">
    <source>
        <dbReference type="Google" id="ProtNLM"/>
    </source>
</evidence>
<feature type="chain" id="PRO_5024293730" description="Sortase" evidence="2">
    <location>
        <begin position="32"/>
        <end position="258"/>
    </location>
</feature>
<keyword evidence="2" id="KW-0732">Signal</keyword>
<reference evidence="3 4" key="1">
    <citation type="submission" date="2019-09" db="EMBL/GenBank/DDBJ databases">
        <authorList>
            <person name="Duangmal K."/>
            <person name="Teo W.F.A."/>
            <person name="Lipun K."/>
        </authorList>
    </citation>
    <scope>NUCLEOTIDE SEQUENCE [LARGE SCALE GENOMIC DNA]</scope>
    <source>
        <strain evidence="3 4">K1PN6</strain>
    </source>
</reference>
<evidence type="ECO:0000256" key="1">
    <source>
        <dbReference type="SAM" id="Phobius"/>
    </source>
</evidence>
<evidence type="ECO:0000313" key="4">
    <source>
        <dbReference type="Proteomes" id="UP000373149"/>
    </source>
</evidence>
<accession>A0A5N8WWJ9</accession>
<keyword evidence="1" id="KW-1133">Transmembrane helix</keyword>
<organism evidence="3 4">
    <name type="scientific">Streptomyces acidicola</name>
    <dbReference type="NCBI Taxonomy" id="2596892"/>
    <lineage>
        <taxon>Bacteria</taxon>
        <taxon>Bacillati</taxon>
        <taxon>Actinomycetota</taxon>
        <taxon>Actinomycetes</taxon>
        <taxon>Kitasatosporales</taxon>
        <taxon>Streptomycetaceae</taxon>
        <taxon>Streptomyces</taxon>
    </lineage>
</organism>